<sequence>LPPNMHYEGPWLQQQLILSASIGIASFLIFSLIRRRSPALFAPRTKLRGFAAHAKGIDDGVFNWILPTLKTDEIKILHIVGLDAAILLNFFKMGFWTFLFLSLWSCCVLIPVNYYDHGSMEGVAPGEEPQPEKPGNFTELFSLPGDPSLPWLWRLPNLSLYHFTHLLSTYIFTALILRSVYKAYNKFVRSRQLYALDLLQSIPARTVEVRNLPNHLRKERDLAEYFETMGYAVESTVVVREVRGLKDMLTRRANALYQLENAWCNWLGNPTTAESYDPDQVCKLSQDRAHALAEGGERMVFAAYGGNVSSTDDERARLLGTSDQLPDPAAGITAPKNKPRPTMHVQSWNPFSRKVDAITLLETRFRVYDEAVRRLRSKGSKPSFVGFVTFVDAMSAQVVAQSVHYPIPGYCKTSLAPEPRDIVWSNVSVPSNERRVRQLLVSAFTIALFVFYIPPLTFLASLLSPNTIKKYLPGLYDLLRKNRRLEALVSTNLPSVVLIGFNALLPLILEWTAYLQGIKARSLIEMSVLKRYHLFLMISVIFIFLITSTALGVLTDLAGNPMRIIDKLAQSLPQARHFSLSYVVFQSLAIIPLQLLQLPVTFGRAFGRLTAKTPRQHAELNAPPQLYSGSVYPAALIVFTLGILYSIVTPLITVFAMIYFALAYLVYKYKLLFVFYRSYESRGQAWPLSSMRCIWALLLFQIFQLSLFSVRKQLLLSTLTLPLIAFTFWFQHYLSRTFTELSEYVSLSSIAEINKPSLQPGTGKAQATLAPSAEIANAVANNGSANDNSKKQQVSQQRNPIVALRAEALDGIDPSETVLSRKRYSTKDETLFIAQKDRHTDYREPPAAGYYYGILNTGRRRYGHPAVAGTLPDIWPPVCVDDDDEKDDNEQDQSVSHSDTAGLPADNSDRGSLTGVGSVLGRTRRQSRPHEAVVVSLRKRKSSLI</sequence>
<evidence type="ECO:0000313" key="12">
    <source>
        <dbReference type="EMBL" id="PWN32313.1"/>
    </source>
</evidence>
<keyword evidence="13" id="KW-1185">Reference proteome</keyword>
<dbReference type="InterPro" id="IPR032880">
    <property type="entry name" value="CSC1/OSCA1-like_N"/>
</dbReference>
<dbReference type="GO" id="GO:0005886">
    <property type="term" value="C:plasma membrane"/>
    <property type="evidence" value="ECO:0007669"/>
    <property type="project" value="TreeGrafter"/>
</dbReference>
<feature type="transmembrane region" description="Helical" evidence="8">
    <location>
        <begin position="439"/>
        <end position="464"/>
    </location>
</feature>
<dbReference type="Proteomes" id="UP000245771">
    <property type="component" value="Unassembled WGS sequence"/>
</dbReference>
<feature type="non-terminal residue" evidence="12">
    <location>
        <position position="945"/>
    </location>
</feature>
<dbReference type="PANTHER" id="PTHR13018">
    <property type="entry name" value="PROBABLE MEMBRANE PROTEIN DUF221-RELATED"/>
    <property type="match status" value="1"/>
</dbReference>
<feature type="transmembrane region" description="Helical" evidence="8">
    <location>
        <begin position="532"/>
        <end position="557"/>
    </location>
</feature>
<feature type="transmembrane region" description="Helical" evidence="8">
    <location>
        <begin position="688"/>
        <end position="708"/>
    </location>
</feature>
<dbReference type="Pfam" id="PF02714">
    <property type="entry name" value="RSN1_7TM"/>
    <property type="match status" value="1"/>
</dbReference>
<feature type="transmembrane region" description="Helical" evidence="8">
    <location>
        <begin position="485"/>
        <end position="509"/>
    </location>
</feature>
<feature type="compositionally biased region" description="Acidic residues" evidence="7">
    <location>
        <begin position="880"/>
        <end position="891"/>
    </location>
</feature>
<feature type="transmembrane region" description="Helical" evidence="8">
    <location>
        <begin position="160"/>
        <end position="181"/>
    </location>
</feature>
<dbReference type="InterPro" id="IPR027815">
    <property type="entry name" value="CSC1/OSCA1-like_cyt"/>
</dbReference>
<accession>A0A316V7Y0</accession>
<dbReference type="FunCoup" id="A0A316V7Y0">
    <property type="interactions" value="50"/>
</dbReference>
<evidence type="ECO:0000259" key="10">
    <source>
        <dbReference type="Pfam" id="PF13967"/>
    </source>
</evidence>
<dbReference type="EMBL" id="KZ819606">
    <property type="protein sequence ID" value="PWN32313.1"/>
    <property type="molecule type" value="Genomic_DNA"/>
</dbReference>
<keyword evidence="6 8" id="KW-0472">Membrane</keyword>
<dbReference type="RefSeq" id="XP_025352615.1">
    <property type="nucleotide sequence ID" value="XM_025495968.1"/>
</dbReference>
<evidence type="ECO:0000256" key="3">
    <source>
        <dbReference type="ARBA" id="ARBA00022448"/>
    </source>
</evidence>
<evidence type="ECO:0000259" key="9">
    <source>
        <dbReference type="Pfam" id="PF02714"/>
    </source>
</evidence>
<keyword evidence="4 8" id="KW-0812">Transmembrane</keyword>
<proteinExistence type="inferred from homology"/>
<organism evidence="12 13">
    <name type="scientific">Meira miltonrushii</name>
    <dbReference type="NCBI Taxonomy" id="1280837"/>
    <lineage>
        <taxon>Eukaryota</taxon>
        <taxon>Fungi</taxon>
        <taxon>Dikarya</taxon>
        <taxon>Basidiomycota</taxon>
        <taxon>Ustilaginomycotina</taxon>
        <taxon>Exobasidiomycetes</taxon>
        <taxon>Exobasidiales</taxon>
        <taxon>Brachybasidiaceae</taxon>
        <taxon>Meira</taxon>
    </lineage>
</organism>
<keyword evidence="3" id="KW-0813">Transport</keyword>
<evidence type="ECO:0000313" key="13">
    <source>
        <dbReference type="Proteomes" id="UP000245771"/>
    </source>
</evidence>
<reference evidence="12 13" key="1">
    <citation type="journal article" date="2018" name="Mol. Biol. Evol.">
        <title>Broad Genomic Sampling Reveals a Smut Pathogenic Ancestry of the Fungal Clade Ustilaginomycotina.</title>
        <authorList>
            <person name="Kijpornyongpan T."/>
            <person name="Mondo S.J."/>
            <person name="Barry K."/>
            <person name="Sandor L."/>
            <person name="Lee J."/>
            <person name="Lipzen A."/>
            <person name="Pangilinan J."/>
            <person name="LaButti K."/>
            <person name="Hainaut M."/>
            <person name="Henrissat B."/>
            <person name="Grigoriev I.V."/>
            <person name="Spatafora J.W."/>
            <person name="Aime M.C."/>
        </authorList>
    </citation>
    <scope>NUCLEOTIDE SEQUENCE [LARGE SCALE GENOMIC DNA]</scope>
    <source>
        <strain evidence="12 13">MCA 3882</strain>
    </source>
</reference>
<feature type="region of interest" description="Disordered" evidence="7">
    <location>
        <begin position="876"/>
        <end position="945"/>
    </location>
</feature>
<evidence type="ECO:0000256" key="4">
    <source>
        <dbReference type="ARBA" id="ARBA00022692"/>
    </source>
</evidence>
<evidence type="ECO:0000259" key="11">
    <source>
        <dbReference type="Pfam" id="PF14703"/>
    </source>
</evidence>
<dbReference type="InterPro" id="IPR003864">
    <property type="entry name" value="CSC1/OSCA1-like_7TM"/>
</dbReference>
<gene>
    <name evidence="12" type="ORF">FA14DRAFT_112015</name>
</gene>
<dbReference type="AlphaFoldDB" id="A0A316V7Y0"/>
<keyword evidence="5 8" id="KW-1133">Transmembrane helix</keyword>
<feature type="transmembrane region" description="Helical" evidence="8">
    <location>
        <begin position="578"/>
        <end position="596"/>
    </location>
</feature>
<protein>
    <submittedName>
        <fullName evidence="12">DUF221-domain-containing protein</fullName>
    </submittedName>
</protein>
<feature type="transmembrane region" description="Helical" evidence="8">
    <location>
        <begin position="12"/>
        <end position="33"/>
    </location>
</feature>
<comment type="subcellular location">
    <subcellularLocation>
        <location evidence="1">Membrane</location>
        <topology evidence="1">Multi-pass membrane protein</topology>
    </subcellularLocation>
</comment>
<evidence type="ECO:0000256" key="2">
    <source>
        <dbReference type="ARBA" id="ARBA00007779"/>
    </source>
</evidence>
<evidence type="ECO:0000256" key="8">
    <source>
        <dbReference type="SAM" id="Phobius"/>
    </source>
</evidence>
<feature type="transmembrane region" description="Helical" evidence="8">
    <location>
        <begin position="634"/>
        <end position="667"/>
    </location>
</feature>
<feature type="non-terminal residue" evidence="12">
    <location>
        <position position="1"/>
    </location>
</feature>
<evidence type="ECO:0000256" key="5">
    <source>
        <dbReference type="ARBA" id="ARBA00022989"/>
    </source>
</evidence>
<feature type="domain" description="CSC1/OSCA1-like 7TM region" evidence="9">
    <location>
        <begin position="437"/>
        <end position="708"/>
    </location>
</feature>
<evidence type="ECO:0000256" key="7">
    <source>
        <dbReference type="SAM" id="MobiDB-lite"/>
    </source>
</evidence>
<feature type="region of interest" description="Disordered" evidence="7">
    <location>
        <begin position="321"/>
        <end position="343"/>
    </location>
</feature>
<name>A0A316V7Y0_9BASI</name>
<dbReference type="PANTHER" id="PTHR13018:SF5">
    <property type="entry name" value="RE44586P"/>
    <property type="match status" value="1"/>
</dbReference>
<feature type="transmembrane region" description="Helical" evidence="8">
    <location>
        <begin position="95"/>
        <end position="115"/>
    </location>
</feature>
<feature type="domain" description="CSC1/OSCA1-like cytosolic" evidence="11">
    <location>
        <begin position="204"/>
        <end position="426"/>
    </location>
</feature>
<dbReference type="InterPro" id="IPR045122">
    <property type="entry name" value="Csc1-like"/>
</dbReference>
<dbReference type="GeneID" id="37017749"/>
<evidence type="ECO:0000256" key="1">
    <source>
        <dbReference type="ARBA" id="ARBA00004141"/>
    </source>
</evidence>
<feature type="domain" description="CSC1/OSCA1-like N-terminal transmembrane" evidence="10">
    <location>
        <begin position="14"/>
        <end position="182"/>
    </location>
</feature>
<dbReference type="Pfam" id="PF14703">
    <property type="entry name" value="PHM7_cyt"/>
    <property type="match status" value="1"/>
</dbReference>
<dbReference type="Pfam" id="PF13967">
    <property type="entry name" value="RSN1_TM"/>
    <property type="match status" value="1"/>
</dbReference>
<dbReference type="OrthoDB" id="1689567at2759"/>
<dbReference type="InParanoid" id="A0A316V7Y0"/>
<dbReference type="GO" id="GO:0005227">
    <property type="term" value="F:calcium-activated cation channel activity"/>
    <property type="evidence" value="ECO:0007669"/>
    <property type="project" value="InterPro"/>
</dbReference>
<comment type="similarity">
    <text evidence="2">Belongs to the CSC1 (TC 1.A.17) family.</text>
</comment>
<evidence type="ECO:0000256" key="6">
    <source>
        <dbReference type="ARBA" id="ARBA00023136"/>
    </source>
</evidence>